<dbReference type="RefSeq" id="WP_123960598.1">
    <property type="nucleotide sequence ID" value="NZ_CP033898.1"/>
</dbReference>
<evidence type="ECO:0000313" key="2">
    <source>
        <dbReference type="EMBL" id="AZA09710.1"/>
    </source>
</evidence>
<dbReference type="AlphaFoldDB" id="A0A3G6J049"/>
<name>A0A3G6J049_9CORY</name>
<feature type="signal peptide" evidence="1">
    <location>
        <begin position="1"/>
        <end position="26"/>
    </location>
</feature>
<keyword evidence="3" id="KW-1185">Reference proteome</keyword>
<reference evidence="2 3" key="1">
    <citation type="submission" date="2018-11" db="EMBL/GenBank/DDBJ databases">
        <authorList>
            <person name="Kleinhagauer T."/>
            <person name="Glaeser S.P."/>
            <person name="Spergser J."/>
            <person name="Ruckert C."/>
            <person name="Kaempfer P."/>
            <person name="Busse H.-J."/>
        </authorList>
    </citation>
    <scope>NUCLEOTIDE SEQUENCE [LARGE SCALE GENOMIC DNA]</scope>
    <source>
        <strain evidence="2 3">812CH</strain>
    </source>
</reference>
<accession>A0A3G6J049</accession>
<keyword evidence="1" id="KW-0732">Signal</keyword>
<sequence precursor="true">MSFKRAIIALSTLGLAAAMIQQPAQAEENLVSQLPGASTEGTVVISDSPHVRVEVEPFSTEDSAKVTVKNNYDHAFECFAPGTSTDPATPEKLPNVLSEARIINDSMNYYRAQPFLPKDGKNVPVIGVIPTDIFLQYVPEGSSGRIFGAETAARAELSRQWDRARIAGHTGEIAPFTLDASSTKEITVKLNTPGHGPRTDFDAGVLLYCTDVEDQQAYVFAGYEPGVNPMWSGLSSASNPAINGSSNRK</sequence>
<dbReference type="Proteomes" id="UP000271426">
    <property type="component" value="Chromosome"/>
</dbReference>
<dbReference type="OrthoDB" id="4772838at2"/>
<feature type="chain" id="PRO_5018147567" description="Secreted protein" evidence="1">
    <location>
        <begin position="27"/>
        <end position="249"/>
    </location>
</feature>
<gene>
    <name evidence="2" type="ORF">CPPEL_08015</name>
</gene>
<dbReference type="KEGG" id="cpso:CPPEL_08015"/>
<organism evidence="2 3">
    <name type="scientific">Corynebacterium pseudopelargi</name>
    <dbReference type="NCBI Taxonomy" id="2080757"/>
    <lineage>
        <taxon>Bacteria</taxon>
        <taxon>Bacillati</taxon>
        <taxon>Actinomycetota</taxon>
        <taxon>Actinomycetes</taxon>
        <taxon>Mycobacteriales</taxon>
        <taxon>Corynebacteriaceae</taxon>
        <taxon>Corynebacterium</taxon>
    </lineage>
</organism>
<dbReference type="EMBL" id="CP033898">
    <property type="protein sequence ID" value="AZA09710.1"/>
    <property type="molecule type" value="Genomic_DNA"/>
</dbReference>
<protein>
    <recommendedName>
        <fullName evidence="4">Secreted protein</fullName>
    </recommendedName>
</protein>
<evidence type="ECO:0000313" key="3">
    <source>
        <dbReference type="Proteomes" id="UP000271426"/>
    </source>
</evidence>
<evidence type="ECO:0008006" key="4">
    <source>
        <dbReference type="Google" id="ProtNLM"/>
    </source>
</evidence>
<evidence type="ECO:0000256" key="1">
    <source>
        <dbReference type="SAM" id="SignalP"/>
    </source>
</evidence>
<proteinExistence type="predicted"/>